<evidence type="ECO:0000313" key="3">
    <source>
        <dbReference type="EMBL" id="MFD0999896.1"/>
    </source>
</evidence>
<feature type="signal peptide" evidence="1">
    <location>
        <begin position="1"/>
        <end position="17"/>
    </location>
</feature>
<name>A0ABW3K374_9BACT</name>
<dbReference type="InterPro" id="IPR007314">
    <property type="entry name" value="Cofac_haem-bd_dom"/>
</dbReference>
<dbReference type="Proteomes" id="UP001597112">
    <property type="component" value="Unassembled WGS sequence"/>
</dbReference>
<evidence type="ECO:0000313" key="4">
    <source>
        <dbReference type="Proteomes" id="UP001597112"/>
    </source>
</evidence>
<keyword evidence="3" id="KW-0449">Lipoprotein</keyword>
<dbReference type="CDD" id="cd14727">
    <property type="entry name" value="ChanN-like"/>
    <property type="match status" value="1"/>
</dbReference>
<keyword evidence="4" id="KW-1185">Reference proteome</keyword>
<accession>A0ABW3K374</accession>
<feature type="chain" id="PRO_5046951298" evidence="1">
    <location>
        <begin position="18"/>
        <end position="284"/>
    </location>
</feature>
<evidence type="ECO:0000259" key="2">
    <source>
        <dbReference type="Pfam" id="PF04187"/>
    </source>
</evidence>
<dbReference type="EMBL" id="JBHTKA010000003">
    <property type="protein sequence ID" value="MFD0999896.1"/>
    <property type="molecule type" value="Genomic_DNA"/>
</dbReference>
<dbReference type="SUPFAM" id="SSF159501">
    <property type="entry name" value="EreA/ChaN-like"/>
    <property type="match status" value="1"/>
</dbReference>
<keyword evidence="1" id="KW-0732">Signal</keyword>
<organism evidence="3 4">
    <name type="scientific">Ohtaekwangia kribbensis</name>
    <dbReference type="NCBI Taxonomy" id="688913"/>
    <lineage>
        <taxon>Bacteria</taxon>
        <taxon>Pseudomonadati</taxon>
        <taxon>Bacteroidota</taxon>
        <taxon>Cytophagia</taxon>
        <taxon>Cytophagales</taxon>
        <taxon>Fulvivirgaceae</taxon>
        <taxon>Ohtaekwangia</taxon>
    </lineage>
</organism>
<dbReference type="Gene3D" id="3.40.50.11550">
    <property type="match status" value="2"/>
</dbReference>
<evidence type="ECO:0000256" key="1">
    <source>
        <dbReference type="SAM" id="SignalP"/>
    </source>
</evidence>
<feature type="domain" description="Haem-binding uptake Tiki superfamily ChaN" evidence="2">
    <location>
        <begin position="38"/>
        <end position="239"/>
    </location>
</feature>
<protein>
    <submittedName>
        <fullName evidence="3">ChaN family lipoprotein</fullName>
    </submittedName>
</protein>
<dbReference type="Pfam" id="PF04187">
    <property type="entry name" value="Cofac_haem_bdg"/>
    <property type="match status" value="1"/>
</dbReference>
<sequence>MRFVAVVFLLLASPVIAQDKPAYKVFTQEGKAIAYDKMIKDVSKNDIVLFGELHDNAIDHWLELQVTKDIYTIQPDLVLGFEMFEADDQIVLNEYLNGTIEERHLLNEAKVWDNYKNDYKPLVEFAKEKKLPAIASNIPRRYANLVYRKGIESLQTLPDEAKQWIAPLPMDIDLNLPGYKGMMSMGGHQPSGSGENMAKSQATKDATMAHFILKNKKTITLHFNGAYHSQNFEGINWYLKKADPKLKIVTIHSVEQDSLDKLDDANKNTADYIICIPKDMTKTY</sequence>
<comment type="caution">
    <text evidence="3">The sequence shown here is derived from an EMBL/GenBank/DDBJ whole genome shotgun (WGS) entry which is preliminary data.</text>
</comment>
<reference evidence="4" key="1">
    <citation type="journal article" date="2019" name="Int. J. Syst. Evol. Microbiol.">
        <title>The Global Catalogue of Microorganisms (GCM) 10K type strain sequencing project: providing services to taxonomists for standard genome sequencing and annotation.</title>
        <authorList>
            <consortium name="The Broad Institute Genomics Platform"/>
            <consortium name="The Broad Institute Genome Sequencing Center for Infectious Disease"/>
            <person name="Wu L."/>
            <person name="Ma J."/>
        </authorList>
    </citation>
    <scope>NUCLEOTIDE SEQUENCE [LARGE SCALE GENOMIC DNA]</scope>
    <source>
        <strain evidence="4">CCUG 58938</strain>
    </source>
</reference>
<gene>
    <name evidence="3" type="ORF">ACFQ21_11300</name>
</gene>
<dbReference type="RefSeq" id="WP_377579011.1">
    <property type="nucleotide sequence ID" value="NZ_JBHTKA010000003.1"/>
</dbReference>
<proteinExistence type="predicted"/>